<keyword evidence="7" id="KW-1185">Reference proteome</keyword>
<dbReference type="GO" id="GO:0005829">
    <property type="term" value="C:cytosol"/>
    <property type="evidence" value="ECO:0007669"/>
    <property type="project" value="TreeGrafter"/>
</dbReference>
<dbReference type="PANTHER" id="PTHR24567:SF68">
    <property type="entry name" value="DNA-BINDING TRANSCRIPTIONAL DUAL REGULATOR CRP"/>
    <property type="match status" value="1"/>
</dbReference>
<dbReference type="Gene3D" id="1.10.10.10">
    <property type="entry name" value="Winged helix-like DNA-binding domain superfamily/Winged helix DNA-binding domain"/>
    <property type="match status" value="1"/>
</dbReference>
<dbReference type="Proteomes" id="UP000006695">
    <property type="component" value="Chromosome"/>
</dbReference>
<keyword evidence="1" id="KW-0805">Transcription regulation</keyword>
<dbReference type="SUPFAM" id="SSF51206">
    <property type="entry name" value="cAMP-binding domain-like"/>
    <property type="match status" value="1"/>
</dbReference>
<evidence type="ECO:0000256" key="3">
    <source>
        <dbReference type="ARBA" id="ARBA00023163"/>
    </source>
</evidence>
<keyword evidence="2" id="KW-0238">DNA-binding</keyword>
<dbReference type="InterPro" id="IPR000595">
    <property type="entry name" value="cNMP-bd_dom"/>
</dbReference>
<dbReference type="Pfam" id="PF00027">
    <property type="entry name" value="cNMP_binding"/>
    <property type="match status" value="1"/>
</dbReference>
<dbReference type="Pfam" id="PF13545">
    <property type="entry name" value="HTH_Crp_2"/>
    <property type="match status" value="1"/>
</dbReference>
<dbReference type="GO" id="GO:0003700">
    <property type="term" value="F:DNA-binding transcription factor activity"/>
    <property type="evidence" value="ECO:0007669"/>
    <property type="project" value="TreeGrafter"/>
</dbReference>
<dbReference type="SUPFAM" id="SSF46785">
    <property type="entry name" value="Winged helix' DNA-binding domain"/>
    <property type="match status" value="1"/>
</dbReference>
<organism evidence="6 7">
    <name type="scientific">Geotalea uraniireducens (strain Rf4)</name>
    <name type="common">Geobacter uraniireducens</name>
    <dbReference type="NCBI Taxonomy" id="351605"/>
    <lineage>
        <taxon>Bacteria</taxon>
        <taxon>Pseudomonadati</taxon>
        <taxon>Thermodesulfobacteriota</taxon>
        <taxon>Desulfuromonadia</taxon>
        <taxon>Geobacterales</taxon>
        <taxon>Geobacteraceae</taxon>
        <taxon>Geotalea</taxon>
    </lineage>
</organism>
<evidence type="ECO:0000256" key="1">
    <source>
        <dbReference type="ARBA" id="ARBA00023015"/>
    </source>
</evidence>
<protein>
    <submittedName>
        <fullName evidence="6">Transcriptional regulator, Crp/Fnr family</fullName>
    </submittedName>
</protein>
<evidence type="ECO:0000256" key="2">
    <source>
        <dbReference type="ARBA" id="ARBA00023125"/>
    </source>
</evidence>
<dbReference type="SMART" id="SM00419">
    <property type="entry name" value="HTH_CRP"/>
    <property type="match status" value="1"/>
</dbReference>
<dbReference type="STRING" id="351605.Gura_2323"/>
<dbReference type="KEGG" id="gur:Gura_2323"/>
<proteinExistence type="predicted"/>
<dbReference type="InterPro" id="IPR014710">
    <property type="entry name" value="RmlC-like_jellyroll"/>
</dbReference>
<evidence type="ECO:0000259" key="5">
    <source>
        <dbReference type="PROSITE" id="PS51063"/>
    </source>
</evidence>
<dbReference type="CDD" id="cd00038">
    <property type="entry name" value="CAP_ED"/>
    <property type="match status" value="1"/>
</dbReference>
<dbReference type="InterPro" id="IPR012318">
    <property type="entry name" value="HTH_CRP"/>
</dbReference>
<dbReference type="InterPro" id="IPR036388">
    <property type="entry name" value="WH-like_DNA-bd_sf"/>
</dbReference>
<dbReference type="SMART" id="SM00100">
    <property type="entry name" value="cNMP"/>
    <property type="match status" value="1"/>
</dbReference>
<name>A5G3Y4_GEOUR</name>
<dbReference type="EMBL" id="CP000698">
    <property type="protein sequence ID" value="ABQ26502.1"/>
    <property type="molecule type" value="Genomic_DNA"/>
</dbReference>
<evidence type="ECO:0000313" key="7">
    <source>
        <dbReference type="Proteomes" id="UP000006695"/>
    </source>
</evidence>
<feature type="domain" description="HTH crp-type" evidence="5">
    <location>
        <begin position="157"/>
        <end position="230"/>
    </location>
</feature>
<evidence type="ECO:0000313" key="6">
    <source>
        <dbReference type="EMBL" id="ABQ26502.1"/>
    </source>
</evidence>
<dbReference type="InterPro" id="IPR018490">
    <property type="entry name" value="cNMP-bd_dom_sf"/>
</dbReference>
<sequence>MSVSGIAKSDQLKSYNFIKTIPIFECLSEEQLTDLRNIIEEKKFNKNNVILWEEDTQRYMYIVSSGKVKVVQTSEDGKEHILAIHKKGDFFGEMALLDGKTAPATVIAMEDSRVQLIARENFEKYLLKDEKVMHQLVAMLCTRLRESWLMLKVMSFASAEQRVRAVLEQLGKINGVMDERGIIIALKLLHKDIAGYANVSRETVTRLLNRFVKEREIEILDNKHILLKSSFVK</sequence>
<dbReference type="PANTHER" id="PTHR24567">
    <property type="entry name" value="CRP FAMILY TRANSCRIPTIONAL REGULATORY PROTEIN"/>
    <property type="match status" value="1"/>
</dbReference>
<dbReference type="PROSITE" id="PS51063">
    <property type="entry name" value="HTH_CRP_2"/>
    <property type="match status" value="1"/>
</dbReference>
<accession>A5G3Y4</accession>
<feature type="domain" description="Cyclic nucleotide-binding" evidence="4">
    <location>
        <begin position="23"/>
        <end position="143"/>
    </location>
</feature>
<dbReference type="PROSITE" id="PS50042">
    <property type="entry name" value="CNMP_BINDING_3"/>
    <property type="match status" value="1"/>
</dbReference>
<evidence type="ECO:0000259" key="4">
    <source>
        <dbReference type="PROSITE" id="PS50042"/>
    </source>
</evidence>
<dbReference type="Gene3D" id="2.60.120.10">
    <property type="entry name" value="Jelly Rolls"/>
    <property type="match status" value="1"/>
</dbReference>
<dbReference type="RefSeq" id="WP_011939196.1">
    <property type="nucleotide sequence ID" value="NC_009483.1"/>
</dbReference>
<dbReference type="GO" id="GO:0003677">
    <property type="term" value="F:DNA binding"/>
    <property type="evidence" value="ECO:0007669"/>
    <property type="project" value="UniProtKB-KW"/>
</dbReference>
<keyword evidence="3" id="KW-0804">Transcription</keyword>
<gene>
    <name evidence="6" type="ordered locus">Gura_2323</name>
</gene>
<dbReference type="OrthoDB" id="5415223at2"/>
<dbReference type="InterPro" id="IPR036390">
    <property type="entry name" value="WH_DNA-bd_sf"/>
</dbReference>
<dbReference type="InterPro" id="IPR050397">
    <property type="entry name" value="Env_Response_Regulators"/>
</dbReference>
<reference evidence="6 7" key="1">
    <citation type="submission" date="2007-05" db="EMBL/GenBank/DDBJ databases">
        <title>Complete sequence of Geobacter uraniireducens Rf4.</title>
        <authorList>
            <consortium name="US DOE Joint Genome Institute"/>
            <person name="Copeland A."/>
            <person name="Lucas S."/>
            <person name="Lapidus A."/>
            <person name="Barry K."/>
            <person name="Detter J.C."/>
            <person name="Glavina del Rio T."/>
            <person name="Hammon N."/>
            <person name="Israni S."/>
            <person name="Dalin E."/>
            <person name="Tice H."/>
            <person name="Pitluck S."/>
            <person name="Chertkov O."/>
            <person name="Brettin T."/>
            <person name="Bruce D."/>
            <person name="Han C."/>
            <person name="Schmutz J."/>
            <person name="Larimer F."/>
            <person name="Land M."/>
            <person name="Hauser L."/>
            <person name="Kyrpides N."/>
            <person name="Mikhailova N."/>
            <person name="Shelobolina E."/>
            <person name="Aklujkar M."/>
            <person name="Lovley D."/>
            <person name="Richardson P."/>
        </authorList>
    </citation>
    <scope>NUCLEOTIDE SEQUENCE [LARGE SCALE GENOMIC DNA]</scope>
    <source>
        <strain evidence="6 7">Rf4</strain>
    </source>
</reference>
<dbReference type="HOGENOM" id="CLU_075053_3_5_7"/>
<dbReference type="AlphaFoldDB" id="A5G3Y4"/>